<comment type="caution">
    <text evidence="2">The sequence shown here is derived from an EMBL/GenBank/DDBJ whole genome shotgun (WGS) entry which is preliminary data.</text>
</comment>
<dbReference type="SUPFAM" id="SSF103473">
    <property type="entry name" value="MFS general substrate transporter"/>
    <property type="match status" value="1"/>
</dbReference>
<dbReference type="EMBL" id="SKCS01000467">
    <property type="protein sequence ID" value="TNN06392.1"/>
    <property type="molecule type" value="Genomic_DNA"/>
</dbReference>
<keyword evidence="1" id="KW-0812">Transmembrane</keyword>
<sequence>MYDDNMFGISFNVWIVTQMCLITLAGIFMDKVGLRPLKIVSALLYAAGTVMFAFTTGKVAPLFFIAGILVALSSICSLMCNHQISSMLPQIRGLCISLFSGAFDSSTVVAYVISKNHAHFSLQWSFVSLAIGSLIMGIFIALFVLSKKSVDMAKFARVNEKESIFRSRVSRYDILVQLNGISSAIAGLFSLLQHIFLHTSGSVANSVSLVASINI</sequence>
<feature type="transmembrane region" description="Helical" evidence="1">
    <location>
        <begin position="93"/>
        <end position="113"/>
    </location>
</feature>
<keyword evidence="3" id="KW-1185">Reference proteome</keyword>
<feature type="transmembrane region" description="Helical" evidence="1">
    <location>
        <begin position="125"/>
        <end position="145"/>
    </location>
</feature>
<dbReference type="PANTHER" id="PTHR20765">
    <property type="entry name" value="SOLUTE CARRIER FAMILY 43 MEMBER 3-RELATED"/>
    <property type="match status" value="1"/>
</dbReference>
<organism evidence="2 3">
    <name type="scientific">Schistosoma japonicum</name>
    <name type="common">Blood fluke</name>
    <dbReference type="NCBI Taxonomy" id="6182"/>
    <lineage>
        <taxon>Eukaryota</taxon>
        <taxon>Metazoa</taxon>
        <taxon>Spiralia</taxon>
        <taxon>Lophotrochozoa</taxon>
        <taxon>Platyhelminthes</taxon>
        <taxon>Trematoda</taxon>
        <taxon>Digenea</taxon>
        <taxon>Strigeidida</taxon>
        <taxon>Schistosomatoidea</taxon>
        <taxon>Schistosomatidae</taxon>
        <taxon>Schistosoma</taxon>
    </lineage>
</organism>
<feature type="transmembrane region" description="Helical" evidence="1">
    <location>
        <begin position="174"/>
        <end position="196"/>
    </location>
</feature>
<evidence type="ECO:0000313" key="3">
    <source>
        <dbReference type="Proteomes" id="UP000311919"/>
    </source>
</evidence>
<dbReference type="InterPro" id="IPR027197">
    <property type="entry name" value="SLC43A3"/>
</dbReference>
<reference evidence="2 3" key="1">
    <citation type="submission" date="2019-03" db="EMBL/GenBank/DDBJ databases">
        <title>An improved genome assembly of the fluke Schistosoma japonicum.</title>
        <authorList>
            <person name="Hu W."/>
            <person name="Luo F."/>
            <person name="Yin M."/>
            <person name="Mo X."/>
            <person name="Sun C."/>
            <person name="Wu Q."/>
            <person name="Zhu B."/>
            <person name="Xiang M."/>
            <person name="Wang J."/>
            <person name="Wang Y."/>
            <person name="Zhang T."/>
            <person name="Xu B."/>
            <person name="Zheng H."/>
            <person name="Feng Z."/>
        </authorList>
    </citation>
    <scope>NUCLEOTIDE SEQUENCE [LARGE SCALE GENOMIC DNA]</scope>
    <source>
        <strain evidence="2">HuSjv2</strain>
        <tissue evidence="2">Worms</tissue>
    </source>
</reference>
<evidence type="ECO:0000313" key="2">
    <source>
        <dbReference type="EMBL" id="TNN06392.1"/>
    </source>
</evidence>
<dbReference type="Gene3D" id="1.20.1250.20">
    <property type="entry name" value="MFS general substrate transporter like domains"/>
    <property type="match status" value="1"/>
</dbReference>
<dbReference type="PANTHER" id="PTHR20765:SF1">
    <property type="entry name" value="EQUILIBRATIVE NUCLEOBASE TRANSPORTER 1"/>
    <property type="match status" value="1"/>
</dbReference>
<dbReference type="InterPro" id="IPR036259">
    <property type="entry name" value="MFS_trans_sf"/>
</dbReference>
<proteinExistence type="predicted"/>
<protein>
    <submittedName>
        <fullName evidence="2">Solute carrier family 43 member 3</fullName>
    </submittedName>
</protein>
<name>A0A4Z2CQ95_SCHJA</name>
<accession>A0A4Z2CQ95</accession>
<keyword evidence="1" id="KW-0472">Membrane</keyword>
<feature type="transmembrane region" description="Helical" evidence="1">
    <location>
        <begin position="6"/>
        <end position="27"/>
    </location>
</feature>
<dbReference type="GO" id="GO:0022857">
    <property type="term" value="F:transmembrane transporter activity"/>
    <property type="evidence" value="ECO:0007669"/>
    <property type="project" value="InterPro"/>
</dbReference>
<dbReference type="Proteomes" id="UP000311919">
    <property type="component" value="Unassembled WGS sequence"/>
</dbReference>
<dbReference type="AlphaFoldDB" id="A0A4Z2CQ95"/>
<keyword evidence="1" id="KW-1133">Transmembrane helix</keyword>
<dbReference type="Pfam" id="PF07690">
    <property type="entry name" value="MFS_1"/>
    <property type="match status" value="1"/>
</dbReference>
<dbReference type="STRING" id="6182.A0A4Z2CQ95"/>
<gene>
    <name evidence="2" type="ORF">EWB00_008423</name>
</gene>
<dbReference type="OrthoDB" id="330047at2759"/>
<evidence type="ECO:0000256" key="1">
    <source>
        <dbReference type="SAM" id="Phobius"/>
    </source>
</evidence>
<dbReference type="InterPro" id="IPR011701">
    <property type="entry name" value="MFS"/>
</dbReference>